<evidence type="ECO:0000259" key="4">
    <source>
        <dbReference type="Pfam" id="PF08450"/>
    </source>
</evidence>
<feature type="binding site" evidence="3">
    <location>
        <position position="156"/>
    </location>
    <ligand>
        <name>a divalent metal cation</name>
        <dbReference type="ChEBI" id="CHEBI:60240"/>
    </ligand>
</feature>
<reference evidence="5 6" key="1">
    <citation type="submission" date="2020-08" db="EMBL/GenBank/DDBJ databases">
        <title>Genomic Encyclopedia of Type Strains, Phase III (KMG-III): the genomes of soil and plant-associated and newly described type strains.</title>
        <authorList>
            <person name="Whitman W."/>
        </authorList>
    </citation>
    <scope>NUCLEOTIDE SEQUENCE [LARGE SCALE GENOMIC DNA]</scope>
    <source>
        <strain evidence="5 6">CECT 4462</strain>
    </source>
</reference>
<dbReference type="InterPro" id="IPR011042">
    <property type="entry name" value="6-blade_b-propeller_TolB-like"/>
</dbReference>
<dbReference type="SUPFAM" id="SSF63829">
    <property type="entry name" value="Calcium-dependent phosphotriesterase"/>
    <property type="match status" value="1"/>
</dbReference>
<feature type="binding site" evidence="3">
    <location>
        <position position="123"/>
    </location>
    <ligand>
        <name>substrate</name>
    </ligand>
</feature>
<keyword evidence="6" id="KW-1185">Reference proteome</keyword>
<evidence type="ECO:0000256" key="1">
    <source>
        <dbReference type="ARBA" id="ARBA00008853"/>
    </source>
</evidence>
<name>A0A839T473_AZOMA</name>
<dbReference type="PRINTS" id="PR01790">
    <property type="entry name" value="SMP30FAMILY"/>
</dbReference>
<feature type="binding site" evidence="3">
    <location>
        <position position="208"/>
    </location>
    <ligand>
        <name>a divalent metal cation</name>
        <dbReference type="ChEBI" id="CHEBI:60240"/>
    </ligand>
</feature>
<dbReference type="InterPro" id="IPR013658">
    <property type="entry name" value="SGL"/>
</dbReference>
<keyword evidence="3" id="KW-0862">Zinc</keyword>
<dbReference type="InterPro" id="IPR005511">
    <property type="entry name" value="SMP-30"/>
</dbReference>
<proteinExistence type="inferred from homology"/>
<dbReference type="Proteomes" id="UP000549250">
    <property type="component" value="Unassembled WGS sequence"/>
</dbReference>
<feature type="domain" description="SMP-30/Gluconolactonase/LRE-like region" evidence="4">
    <location>
        <begin position="14"/>
        <end position="267"/>
    </location>
</feature>
<dbReference type="RefSeq" id="WP_183166224.1">
    <property type="nucleotide sequence ID" value="NZ_JACHXI010000006.1"/>
</dbReference>
<feature type="active site" description="Proton donor/acceptor" evidence="2">
    <location>
        <position position="208"/>
    </location>
</feature>
<sequence>MHAELIFDARNEAGASPIWSVVEQALYWVDIPERRLHRWSAVDSALDSWQAEEMLGGIARCAARGNGWIAGLQSGVFELRPVAHGKLATTRLAAVEHTAGHMRFNEGRCDRQGRFWASTMHLDTANAHRVGALYRYSVDIHGARLVPYLQGFIVPNGLAFSPDGRTMYLSDSHPIVRSIWTFDYDIDAGIPHNRRLLVDLSHHSGCPDGAAVDEDGCYWSCGHGAGVVYRFTPDGRLDRTLELPVKNVTMCAFGGANLDTLFVTSARALEKDLHDQPLAGGLFAVYPGVKGLEEPAFQG</sequence>
<evidence type="ECO:0000256" key="3">
    <source>
        <dbReference type="PIRSR" id="PIRSR605511-2"/>
    </source>
</evidence>
<organism evidence="5 6">
    <name type="scientific">Azomonas macrocytogenes</name>
    <name type="common">Azotobacter macrocytogenes</name>
    <dbReference type="NCBI Taxonomy" id="69962"/>
    <lineage>
        <taxon>Bacteria</taxon>
        <taxon>Pseudomonadati</taxon>
        <taxon>Pseudomonadota</taxon>
        <taxon>Gammaproteobacteria</taxon>
        <taxon>Pseudomonadales</taxon>
        <taxon>Pseudomonadaceae</taxon>
        <taxon>Azomonas</taxon>
    </lineage>
</organism>
<dbReference type="Pfam" id="PF08450">
    <property type="entry name" value="SGL"/>
    <property type="match status" value="1"/>
</dbReference>
<dbReference type="AlphaFoldDB" id="A0A839T473"/>
<gene>
    <name evidence="5" type="ORF">FHR87_001681</name>
</gene>
<keyword evidence="3" id="KW-0479">Metal-binding</keyword>
<dbReference type="GO" id="GO:0004341">
    <property type="term" value="F:gluconolactonase activity"/>
    <property type="evidence" value="ECO:0007669"/>
    <property type="project" value="TreeGrafter"/>
</dbReference>
<dbReference type="GO" id="GO:0019853">
    <property type="term" value="P:L-ascorbic acid biosynthetic process"/>
    <property type="evidence" value="ECO:0007669"/>
    <property type="project" value="TreeGrafter"/>
</dbReference>
<comment type="similarity">
    <text evidence="1">Belongs to the SMP-30/CGR1 family.</text>
</comment>
<dbReference type="Gene3D" id="2.120.10.30">
    <property type="entry name" value="TolB, C-terminal domain"/>
    <property type="match status" value="1"/>
</dbReference>
<dbReference type="PANTHER" id="PTHR10907">
    <property type="entry name" value="REGUCALCIN"/>
    <property type="match status" value="1"/>
</dbReference>
<feature type="binding site" evidence="3">
    <location>
        <position position="103"/>
    </location>
    <ligand>
        <name>substrate</name>
    </ligand>
</feature>
<evidence type="ECO:0000313" key="5">
    <source>
        <dbReference type="EMBL" id="MBB3103286.1"/>
    </source>
</evidence>
<comment type="caution">
    <text evidence="5">The sequence shown here is derived from an EMBL/GenBank/DDBJ whole genome shotgun (WGS) entry which is preliminary data.</text>
</comment>
<evidence type="ECO:0000256" key="2">
    <source>
        <dbReference type="PIRSR" id="PIRSR605511-1"/>
    </source>
</evidence>
<dbReference type="GO" id="GO:0005509">
    <property type="term" value="F:calcium ion binding"/>
    <property type="evidence" value="ECO:0007669"/>
    <property type="project" value="TreeGrafter"/>
</dbReference>
<feature type="binding site" evidence="3">
    <location>
        <position position="105"/>
    </location>
    <ligand>
        <name>substrate</name>
    </ligand>
</feature>
<comment type="cofactor">
    <cofactor evidence="3">
        <name>Zn(2+)</name>
        <dbReference type="ChEBI" id="CHEBI:29105"/>
    </cofactor>
    <text evidence="3">Binds 1 divalent metal cation per subunit.</text>
</comment>
<dbReference type="PANTHER" id="PTHR10907:SF47">
    <property type="entry name" value="REGUCALCIN"/>
    <property type="match status" value="1"/>
</dbReference>
<evidence type="ECO:0000313" key="6">
    <source>
        <dbReference type="Proteomes" id="UP000549250"/>
    </source>
</evidence>
<accession>A0A839T473</accession>
<protein>
    <submittedName>
        <fullName evidence="5">Sugar lactone lactonase YvrE</fullName>
    </submittedName>
</protein>
<dbReference type="EMBL" id="JACHXI010000006">
    <property type="protein sequence ID" value="MBB3103286.1"/>
    <property type="molecule type" value="Genomic_DNA"/>
</dbReference>